<comment type="caution">
    <text evidence="1">The sequence shown here is derived from an EMBL/GenBank/DDBJ whole genome shotgun (WGS) entry which is preliminary data.</text>
</comment>
<evidence type="ECO:0000313" key="2">
    <source>
        <dbReference type="Proteomes" id="UP001367508"/>
    </source>
</evidence>
<name>A0AAN9L6S9_CANGL</name>
<reference evidence="1 2" key="1">
    <citation type="submission" date="2024-01" db="EMBL/GenBank/DDBJ databases">
        <title>The genomes of 5 underutilized Papilionoideae crops provide insights into root nodulation and disease resistanc.</title>
        <authorList>
            <person name="Jiang F."/>
        </authorList>
    </citation>
    <scope>NUCLEOTIDE SEQUENCE [LARGE SCALE GENOMIC DNA]</scope>
    <source>
        <strain evidence="1">LVBAO_FW01</strain>
        <tissue evidence="1">Leaves</tissue>
    </source>
</reference>
<accession>A0AAN9L6S9</accession>
<gene>
    <name evidence="1" type="ORF">VNO77_23362</name>
</gene>
<evidence type="ECO:0000313" key="1">
    <source>
        <dbReference type="EMBL" id="KAK7329212.1"/>
    </source>
</evidence>
<organism evidence="1 2">
    <name type="scientific">Canavalia gladiata</name>
    <name type="common">Sword bean</name>
    <name type="synonym">Dolichos gladiatus</name>
    <dbReference type="NCBI Taxonomy" id="3824"/>
    <lineage>
        <taxon>Eukaryota</taxon>
        <taxon>Viridiplantae</taxon>
        <taxon>Streptophyta</taxon>
        <taxon>Embryophyta</taxon>
        <taxon>Tracheophyta</taxon>
        <taxon>Spermatophyta</taxon>
        <taxon>Magnoliopsida</taxon>
        <taxon>eudicotyledons</taxon>
        <taxon>Gunneridae</taxon>
        <taxon>Pentapetalae</taxon>
        <taxon>rosids</taxon>
        <taxon>fabids</taxon>
        <taxon>Fabales</taxon>
        <taxon>Fabaceae</taxon>
        <taxon>Papilionoideae</taxon>
        <taxon>50 kb inversion clade</taxon>
        <taxon>NPAAA clade</taxon>
        <taxon>indigoferoid/millettioid clade</taxon>
        <taxon>Phaseoleae</taxon>
        <taxon>Canavalia</taxon>
    </lineage>
</organism>
<protein>
    <submittedName>
        <fullName evidence="1">Uncharacterized protein</fullName>
    </submittedName>
</protein>
<sequence length="172" mass="19770">MHPWLGKLNKPQEILINSEGKKPCSDGLQKSHSAQEERFNSIDSSTLSLILCSLHRRLVELSSPFESKFYIDFTLESKILHWSVMPLVDSILQFLQIKLLNRNDHELTIHFSSNNSHDCALFSSSALEPRTRVSHAMKSVVLFLHPMDRPRHSYWTDAAGRDFNNNFALSSY</sequence>
<dbReference type="AlphaFoldDB" id="A0AAN9L6S9"/>
<proteinExistence type="predicted"/>
<dbReference type="EMBL" id="JAYMYQ010000005">
    <property type="protein sequence ID" value="KAK7329212.1"/>
    <property type="molecule type" value="Genomic_DNA"/>
</dbReference>
<dbReference type="Proteomes" id="UP001367508">
    <property type="component" value="Unassembled WGS sequence"/>
</dbReference>
<keyword evidence="2" id="KW-1185">Reference proteome</keyword>